<protein>
    <recommendedName>
        <fullName evidence="4">Aromatic ring-opening dioxygenase LigA</fullName>
    </recommendedName>
</protein>
<proteinExistence type="predicted"/>
<keyword evidence="1" id="KW-0812">Transmembrane</keyword>
<feature type="transmembrane region" description="Helical" evidence="1">
    <location>
        <begin position="148"/>
        <end position="181"/>
    </location>
</feature>
<keyword evidence="1" id="KW-1133">Transmembrane helix</keyword>
<evidence type="ECO:0008006" key="4">
    <source>
        <dbReference type="Google" id="ProtNLM"/>
    </source>
</evidence>
<sequence>MKRRTLDKIISIVSLGFAALLFLFAGLLNWGATFAEQNVASQLEMQNISFPAEVALPAATKTQLAKWAEQKVVTGEMARDYSDLYILEHMNASATAVMGKPATYSEVSGAYMGLVRGGSTDTAKIAQLGDLRETLFMGNTLRGMLLQAYAFGTMGVIAGYAALASLVGAILFLVLGVAAVLHRRHTGEEVLI</sequence>
<organism evidence="2 3">
    <name type="scientific">Actinobacteria bacterium BACL15 MAG-120823-bin78</name>
    <dbReference type="NCBI Taxonomy" id="1655563"/>
    <lineage>
        <taxon>Bacteria</taxon>
        <taxon>Bacillati</taxon>
        <taxon>Actinomycetota</taxon>
        <taxon>Actinomycetes</taxon>
        <taxon>Actinomycetes incertae sedis</taxon>
        <taxon>ac1 cluster</taxon>
    </lineage>
</organism>
<evidence type="ECO:0000313" key="3">
    <source>
        <dbReference type="Proteomes" id="UP000052955"/>
    </source>
</evidence>
<dbReference type="Proteomes" id="UP000052955">
    <property type="component" value="Unassembled WGS sequence"/>
</dbReference>
<gene>
    <name evidence="2" type="ORF">ABR55_04265</name>
</gene>
<keyword evidence="1" id="KW-0472">Membrane</keyword>
<comment type="caution">
    <text evidence="2">The sequence shown here is derived from an EMBL/GenBank/DDBJ whole genome shotgun (WGS) entry which is preliminary data.</text>
</comment>
<dbReference type="EMBL" id="LIAN01000353">
    <property type="protein sequence ID" value="KRO35215.1"/>
    <property type="molecule type" value="Genomic_DNA"/>
</dbReference>
<dbReference type="AlphaFoldDB" id="A0A0R2PB53"/>
<reference evidence="2 3" key="1">
    <citation type="submission" date="2015-10" db="EMBL/GenBank/DDBJ databases">
        <title>Metagenome-Assembled Genomes uncover a global brackish microbiome.</title>
        <authorList>
            <person name="Hugerth L.W."/>
            <person name="Larsson J."/>
            <person name="Alneberg J."/>
            <person name="Lindh M.V."/>
            <person name="Legrand C."/>
            <person name="Pinhassi J."/>
            <person name="Andersson A.F."/>
        </authorList>
    </citation>
    <scope>NUCLEOTIDE SEQUENCE [LARGE SCALE GENOMIC DNA]</scope>
    <source>
        <strain evidence="2">BACL15 MAG-120823-bin78</strain>
    </source>
</reference>
<accession>A0A0R2PB53</accession>
<name>A0A0R2PB53_9ACTN</name>
<evidence type="ECO:0000256" key="1">
    <source>
        <dbReference type="SAM" id="Phobius"/>
    </source>
</evidence>
<evidence type="ECO:0000313" key="2">
    <source>
        <dbReference type="EMBL" id="KRO35215.1"/>
    </source>
</evidence>